<dbReference type="GO" id="GO:0005886">
    <property type="term" value="C:plasma membrane"/>
    <property type="evidence" value="ECO:0007669"/>
    <property type="project" value="UniProtKB-SubCell"/>
</dbReference>
<dbReference type="GO" id="GO:0022857">
    <property type="term" value="F:transmembrane transporter activity"/>
    <property type="evidence" value="ECO:0007669"/>
    <property type="project" value="TreeGrafter"/>
</dbReference>
<dbReference type="PANTHER" id="PTHR30572:SF4">
    <property type="entry name" value="ABC TRANSPORTER PERMEASE YTRF"/>
    <property type="match status" value="1"/>
</dbReference>
<feature type="domain" description="MacB-like periplasmic core" evidence="9">
    <location>
        <begin position="17"/>
        <end position="241"/>
    </location>
</feature>
<evidence type="ECO:0000256" key="5">
    <source>
        <dbReference type="ARBA" id="ARBA00023136"/>
    </source>
</evidence>
<feature type="transmembrane region" description="Helical" evidence="7">
    <location>
        <begin position="726"/>
        <end position="751"/>
    </location>
</feature>
<evidence type="ECO:0000256" key="6">
    <source>
        <dbReference type="ARBA" id="ARBA00038076"/>
    </source>
</evidence>
<dbReference type="Pfam" id="PF02687">
    <property type="entry name" value="FtsX"/>
    <property type="match status" value="2"/>
</dbReference>
<feature type="domain" description="MacB-like periplasmic core" evidence="9">
    <location>
        <begin position="498"/>
        <end position="696"/>
    </location>
</feature>
<dbReference type="OrthoDB" id="9780560at2"/>
<evidence type="ECO:0000256" key="1">
    <source>
        <dbReference type="ARBA" id="ARBA00004651"/>
    </source>
</evidence>
<feature type="transmembrane region" description="Helical" evidence="7">
    <location>
        <begin position="16"/>
        <end position="36"/>
    </location>
</feature>
<keyword evidence="4 7" id="KW-1133">Transmembrane helix</keyword>
<dbReference type="InterPro" id="IPR003838">
    <property type="entry name" value="ABC3_permease_C"/>
</dbReference>
<gene>
    <name evidence="10" type="ORF">SAMN04488242_0559</name>
</gene>
<dbReference type="InterPro" id="IPR025857">
    <property type="entry name" value="MacB_PCD"/>
</dbReference>
<comment type="subcellular location">
    <subcellularLocation>
        <location evidence="1">Cell membrane</location>
        <topology evidence="1">Multi-pass membrane protein</topology>
    </subcellularLocation>
</comment>
<feature type="transmembrane region" description="Helical" evidence="7">
    <location>
        <begin position="273"/>
        <end position="298"/>
    </location>
</feature>
<feature type="transmembrane region" description="Helical" evidence="7">
    <location>
        <begin position="498"/>
        <end position="519"/>
    </location>
</feature>
<keyword evidence="11" id="KW-1185">Reference proteome</keyword>
<evidence type="ECO:0000259" key="8">
    <source>
        <dbReference type="Pfam" id="PF02687"/>
    </source>
</evidence>
<evidence type="ECO:0000313" key="11">
    <source>
        <dbReference type="Proteomes" id="UP000199475"/>
    </source>
</evidence>
<dbReference type="Proteomes" id="UP000199475">
    <property type="component" value="Unassembled WGS sequence"/>
</dbReference>
<dbReference type="AlphaFoldDB" id="A0A1G9HVZ9"/>
<evidence type="ECO:0000259" key="9">
    <source>
        <dbReference type="Pfam" id="PF12704"/>
    </source>
</evidence>
<dbReference type="EMBL" id="FNGP01000001">
    <property type="protein sequence ID" value="SDL17032.1"/>
    <property type="molecule type" value="Genomic_DNA"/>
</dbReference>
<dbReference type="PANTHER" id="PTHR30572">
    <property type="entry name" value="MEMBRANE COMPONENT OF TRANSPORTER-RELATED"/>
    <property type="match status" value="1"/>
</dbReference>
<dbReference type="STRING" id="686624.SAMN04488242_0559"/>
<evidence type="ECO:0000256" key="7">
    <source>
        <dbReference type="SAM" id="Phobius"/>
    </source>
</evidence>
<feature type="transmembrane region" description="Helical" evidence="7">
    <location>
        <begin position="366"/>
        <end position="387"/>
    </location>
</feature>
<organism evidence="10 11">
    <name type="scientific">Tessaracoccus oleiagri</name>
    <dbReference type="NCBI Taxonomy" id="686624"/>
    <lineage>
        <taxon>Bacteria</taxon>
        <taxon>Bacillati</taxon>
        <taxon>Actinomycetota</taxon>
        <taxon>Actinomycetes</taxon>
        <taxon>Propionibacteriales</taxon>
        <taxon>Propionibacteriaceae</taxon>
        <taxon>Tessaracoccus</taxon>
    </lineage>
</organism>
<evidence type="ECO:0000256" key="2">
    <source>
        <dbReference type="ARBA" id="ARBA00022475"/>
    </source>
</evidence>
<dbReference type="Pfam" id="PF12704">
    <property type="entry name" value="MacB_PCD"/>
    <property type="match status" value="2"/>
</dbReference>
<feature type="transmembrane region" description="Helical" evidence="7">
    <location>
        <begin position="416"/>
        <end position="438"/>
    </location>
</feature>
<keyword evidence="2" id="KW-1003">Cell membrane</keyword>
<feature type="transmembrane region" description="Helical" evidence="7">
    <location>
        <begin position="444"/>
        <end position="477"/>
    </location>
</feature>
<evidence type="ECO:0000256" key="4">
    <source>
        <dbReference type="ARBA" id="ARBA00022989"/>
    </source>
</evidence>
<name>A0A1G9HVZ9_9ACTN</name>
<protein>
    <submittedName>
        <fullName evidence="10">Putative ABC transport system permease protein</fullName>
    </submittedName>
</protein>
<dbReference type="RefSeq" id="WP_093248714.1">
    <property type="nucleotide sequence ID" value="NZ_FNGP01000001.1"/>
</dbReference>
<sequence length="853" mass="88672">MLKATLKSLLARKFRLFMSALSIVLGIAFVAGSLMFTNLLSRSFDEIVQSTVGDVNVVREDSGFSDFTTSVPDPGTLLTPDDVAEVQAVDGVARGEPLVTSAQVYLVDPDGRLVAISGAPGIGSNWHDTPAAGGLEGARIVDGRAPEADGEVVVDPSTVERAGYAIGDEVQVSTPLHGLETMTLVGTATYGSGSTAGASYLFFTLADAQRLMVDGADAYQGMWVQVDDGADPDAVAAAVDEVLPEGWQASTGEEMAAEVEDLLAVGMGFVNNFLLIFAAIALLVATLLILNTFSILVAQRSREMALLRALGATRKQVRNSVLLEALIVGVVGSTLGILVGYLLVWGLLAAMAAIGVGLGDVVPQLTWRAVVVSYLVGLGVTLVAALLPSVRAGRARPVEAMTETAVPTEQSRSGPVAMTGIVLIEISAALVACGVWLAVPEPLYWVGLGAAGLLVGVVLAAPLIGAPVIALFGWLAGKAFGEIGRMAALNSRRQPRRTAATASTITIGLTLVTTVAVLASSVTTSMRTELAEDQRGDFVVAPVNFQPFDARVADAAERVEGVDWVASFTVGAARINDDTETVVTVAGTTPRALLEGTATDVPAGTMTDEPDSAVVSVDFASAHGLGMGMLFDLHGPLGTQRLLVTGISDDDTNPPGEIIVNPEAFAAIADDSLVTHFVVFADEGADLEQVRQGLRDATAEYPTVAVSDVAEFVQAQVDQFQQLVTLLYALLGLALVISVLGIVNTLGLSVIERTREIGLLRAVGITRPQVRRMVTLESILITVMGAVLGVGLGLLFGAILVEVNRDSGISVLDIPWGQVALFVVAAAGFGWLAALAPARRAARLPVLESIAAE</sequence>
<evidence type="ECO:0000256" key="3">
    <source>
        <dbReference type="ARBA" id="ARBA00022692"/>
    </source>
</evidence>
<proteinExistence type="inferred from homology"/>
<feature type="domain" description="ABC3 transporter permease C-terminal" evidence="8">
    <location>
        <begin position="730"/>
        <end position="845"/>
    </location>
</feature>
<reference evidence="10 11" key="1">
    <citation type="submission" date="2016-10" db="EMBL/GenBank/DDBJ databases">
        <authorList>
            <person name="de Groot N.N."/>
        </authorList>
    </citation>
    <scope>NUCLEOTIDE SEQUENCE [LARGE SCALE GENOMIC DNA]</scope>
    <source>
        <strain evidence="10 11">CGMCC 1.9159</strain>
    </source>
</reference>
<evidence type="ECO:0000313" key="10">
    <source>
        <dbReference type="EMBL" id="SDL17032.1"/>
    </source>
</evidence>
<keyword evidence="3 7" id="KW-0812">Transmembrane</keyword>
<feature type="transmembrane region" description="Helical" evidence="7">
    <location>
        <begin position="819"/>
        <end position="838"/>
    </location>
</feature>
<keyword evidence="5 7" id="KW-0472">Membrane</keyword>
<feature type="transmembrane region" description="Helical" evidence="7">
    <location>
        <begin position="779"/>
        <end position="799"/>
    </location>
</feature>
<accession>A0A1G9HVZ9</accession>
<comment type="similarity">
    <text evidence="6">Belongs to the ABC-4 integral membrane protein family.</text>
</comment>
<feature type="domain" description="ABC3 transporter permease C-terminal" evidence="8">
    <location>
        <begin position="276"/>
        <end position="394"/>
    </location>
</feature>
<dbReference type="InterPro" id="IPR050250">
    <property type="entry name" value="Macrolide_Exporter_MacB"/>
</dbReference>
<feature type="transmembrane region" description="Helical" evidence="7">
    <location>
        <begin position="321"/>
        <end position="354"/>
    </location>
</feature>